<protein>
    <submittedName>
        <fullName evidence="2">Uncharacterized protein LOC115634312</fullName>
    </submittedName>
</protein>
<sequence length="336" mass="38492">MKRQRGGDTNNVSNKRLCSNLNPEFDKTAGRNVGPASIWHIPLNLIQDIRAILTPSSHERLRQVSQSFREADELLVLHQYRCHLLRAQSLDLYRHMTLRMLHHCSLYYEAAGCSSLLAESLRLLDHLDPAHPYAPDLPTLRHVLIEFLGSSDQLVLQHDAILAKFVYTISLYAVFLSYSGNSQLTRSQTPGEQMSISFELPGVLFALLEAYQLGNVIRCTREQRAALLVIFAELLMAHQLKKNFRGFYVYSGTAPIVYSYDHNMATSDKKTKTTFRFKFTGCRYMSQLFEQMREHLNYEYAPPPPKTCEGFQMQMQLFQDVGNAIKLNAVFDFTAN</sequence>
<accession>A0A6J2UHN8</accession>
<dbReference type="AlphaFoldDB" id="A0A6J2UHN8"/>
<dbReference type="RefSeq" id="XP_030387829.1">
    <property type="nucleotide sequence ID" value="XM_030531969.1"/>
</dbReference>
<dbReference type="GeneID" id="115634312"/>
<evidence type="ECO:0000313" key="1">
    <source>
        <dbReference type="Proteomes" id="UP000504634"/>
    </source>
</evidence>
<reference evidence="2" key="1">
    <citation type="submission" date="2025-08" db="UniProtKB">
        <authorList>
            <consortium name="RefSeq"/>
        </authorList>
    </citation>
    <scope>IDENTIFICATION</scope>
    <source>
        <strain evidence="2">11010-0011.00</strain>
        <tissue evidence="2">Whole body</tissue>
    </source>
</reference>
<proteinExistence type="predicted"/>
<dbReference type="Proteomes" id="UP000504634">
    <property type="component" value="Unplaced"/>
</dbReference>
<keyword evidence="1" id="KW-1185">Reference proteome</keyword>
<name>A0A6J2UHN8_DROLE</name>
<organism evidence="1 2">
    <name type="scientific">Drosophila lebanonensis</name>
    <name type="common">Fruit fly</name>
    <name type="synonym">Scaptodrosophila lebanonensis</name>
    <dbReference type="NCBI Taxonomy" id="7225"/>
    <lineage>
        <taxon>Eukaryota</taxon>
        <taxon>Metazoa</taxon>
        <taxon>Ecdysozoa</taxon>
        <taxon>Arthropoda</taxon>
        <taxon>Hexapoda</taxon>
        <taxon>Insecta</taxon>
        <taxon>Pterygota</taxon>
        <taxon>Neoptera</taxon>
        <taxon>Endopterygota</taxon>
        <taxon>Diptera</taxon>
        <taxon>Brachycera</taxon>
        <taxon>Muscomorpha</taxon>
        <taxon>Ephydroidea</taxon>
        <taxon>Drosophilidae</taxon>
        <taxon>Scaptodrosophila</taxon>
    </lineage>
</organism>
<evidence type="ECO:0000313" key="2">
    <source>
        <dbReference type="RefSeq" id="XP_030387829.1"/>
    </source>
</evidence>
<gene>
    <name evidence="2" type="primary">LOC115634312</name>
</gene>